<evidence type="ECO:0008006" key="3">
    <source>
        <dbReference type="Google" id="ProtNLM"/>
    </source>
</evidence>
<dbReference type="EMBL" id="UOEX01000077">
    <property type="protein sequence ID" value="VAW34015.1"/>
    <property type="molecule type" value="Genomic_DNA"/>
</dbReference>
<proteinExistence type="predicted"/>
<keyword evidence="1" id="KW-0175">Coiled coil</keyword>
<dbReference type="InterPro" id="IPR014717">
    <property type="entry name" value="Transl_elong_EF1B/ribsomal_bS6"/>
</dbReference>
<evidence type="ECO:0000313" key="2">
    <source>
        <dbReference type="EMBL" id="VAW34015.1"/>
    </source>
</evidence>
<dbReference type="Gene3D" id="3.30.70.60">
    <property type="match status" value="1"/>
</dbReference>
<evidence type="ECO:0000256" key="1">
    <source>
        <dbReference type="SAM" id="Coils"/>
    </source>
</evidence>
<gene>
    <name evidence="2" type="ORF">MNBD_DELTA03-1601</name>
</gene>
<dbReference type="GO" id="GO:0043107">
    <property type="term" value="P:type IV pilus-dependent motility"/>
    <property type="evidence" value="ECO:0007669"/>
    <property type="project" value="InterPro"/>
</dbReference>
<sequence>MKQISQLLSQLRSRNGLIAIAVLLAVLNIGRLAIGRYDDIMTGIQTKRALLDQYRTTTGNLDKLKNKLKELENRQRQFDARLFTGNSAGEITSVMQIKLQDILHQAGLSPESLRPSYRSIQDKNKIYGEVLVKIRLTGRLDNIVKFLALVYKSNYFLKIDNFTFKAFRNDQLKVFIAIKGFYRLAKPKAGGRNMRAKR</sequence>
<protein>
    <recommendedName>
        <fullName evidence="3">Type IV pilus biogenesis protein PilO</fullName>
    </recommendedName>
</protein>
<dbReference type="InterPro" id="IPR007445">
    <property type="entry name" value="PilO"/>
</dbReference>
<dbReference type="GO" id="GO:0043683">
    <property type="term" value="P:type IV pilus assembly"/>
    <property type="evidence" value="ECO:0007669"/>
    <property type="project" value="InterPro"/>
</dbReference>
<feature type="coiled-coil region" evidence="1">
    <location>
        <begin position="47"/>
        <end position="81"/>
    </location>
</feature>
<name>A0A3B0USF8_9ZZZZ</name>
<organism evidence="2">
    <name type="scientific">hydrothermal vent metagenome</name>
    <dbReference type="NCBI Taxonomy" id="652676"/>
    <lineage>
        <taxon>unclassified sequences</taxon>
        <taxon>metagenomes</taxon>
        <taxon>ecological metagenomes</taxon>
    </lineage>
</organism>
<dbReference type="Pfam" id="PF04350">
    <property type="entry name" value="PilO"/>
    <property type="match status" value="1"/>
</dbReference>
<accession>A0A3B0USF8</accession>
<reference evidence="2" key="1">
    <citation type="submission" date="2018-06" db="EMBL/GenBank/DDBJ databases">
        <authorList>
            <person name="Zhirakovskaya E."/>
        </authorList>
    </citation>
    <scope>NUCLEOTIDE SEQUENCE</scope>
</reference>
<dbReference type="AlphaFoldDB" id="A0A3B0USF8"/>